<sequence>MRSMTDILSALIPPAVVAAVFCTFIVKLLRKEMAPRTSDGRLVSEVDDATGSTRGEASTATPAGSTTVAVEDGAKGADRSSPEVPADHPDTTDR</sequence>
<keyword evidence="2" id="KW-0812">Transmembrane</keyword>
<feature type="transmembrane region" description="Helical" evidence="2">
    <location>
        <begin position="6"/>
        <end position="26"/>
    </location>
</feature>
<feature type="compositionally biased region" description="Basic and acidic residues" evidence="1">
    <location>
        <begin position="34"/>
        <end position="44"/>
    </location>
</feature>
<protein>
    <recommendedName>
        <fullName evidence="5">Secreted protein</fullName>
    </recommendedName>
</protein>
<organism evidence="3 4">
    <name type="scientific">Nocardiopsis rhodophaea</name>
    <dbReference type="NCBI Taxonomy" id="280238"/>
    <lineage>
        <taxon>Bacteria</taxon>
        <taxon>Bacillati</taxon>
        <taxon>Actinomycetota</taxon>
        <taxon>Actinomycetes</taxon>
        <taxon>Streptosporangiales</taxon>
        <taxon>Nocardiopsidaceae</taxon>
        <taxon>Nocardiopsis</taxon>
    </lineage>
</organism>
<gene>
    <name evidence="3" type="ORF">GCM10009799_20960</name>
</gene>
<evidence type="ECO:0000256" key="1">
    <source>
        <dbReference type="SAM" id="MobiDB-lite"/>
    </source>
</evidence>
<comment type="caution">
    <text evidence="3">The sequence shown here is derived from an EMBL/GenBank/DDBJ whole genome shotgun (WGS) entry which is preliminary data.</text>
</comment>
<feature type="region of interest" description="Disordered" evidence="1">
    <location>
        <begin position="34"/>
        <end position="94"/>
    </location>
</feature>
<evidence type="ECO:0000313" key="3">
    <source>
        <dbReference type="EMBL" id="GAA1994614.1"/>
    </source>
</evidence>
<reference evidence="3 4" key="1">
    <citation type="journal article" date="2019" name="Int. J. Syst. Evol. Microbiol.">
        <title>The Global Catalogue of Microorganisms (GCM) 10K type strain sequencing project: providing services to taxonomists for standard genome sequencing and annotation.</title>
        <authorList>
            <consortium name="The Broad Institute Genomics Platform"/>
            <consortium name="The Broad Institute Genome Sequencing Center for Infectious Disease"/>
            <person name="Wu L."/>
            <person name="Ma J."/>
        </authorList>
    </citation>
    <scope>NUCLEOTIDE SEQUENCE [LARGE SCALE GENOMIC DNA]</scope>
    <source>
        <strain evidence="3 4">JCM 15313</strain>
    </source>
</reference>
<dbReference type="EMBL" id="BAAAPC010000007">
    <property type="protein sequence ID" value="GAA1994614.1"/>
    <property type="molecule type" value="Genomic_DNA"/>
</dbReference>
<feature type="compositionally biased region" description="Basic and acidic residues" evidence="1">
    <location>
        <begin position="72"/>
        <end position="94"/>
    </location>
</feature>
<dbReference type="Proteomes" id="UP001501585">
    <property type="component" value="Unassembled WGS sequence"/>
</dbReference>
<evidence type="ECO:0000256" key="2">
    <source>
        <dbReference type="SAM" id="Phobius"/>
    </source>
</evidence>
<accession>A0ABN2SZ29</accession>
<name>A0ABN2SZ29_9ACTN</name>
<evidence type="ECO:0008006" key="5">
    <source>
        <dbReference type="Google" id="ProtNLM"/>
    </source>
</evidence>
<keyword evidence="4" id="KW-1185">Reference proteome</keyword>
<evidence type="ECO:0000313" key="4">
    <source>
        <dbReference type="Proteomes" id="UP001501585"/>
    </source>
</evidence>
<proteinExistence type="predicted"/>
<keyword evidence="2" id="KW-0472">Membrane</keyword>
<keyword evidence="2" id="KW-1133">Transmembrane helix</keyword>
<feature type="compositionally biased region" description="Polar residues" evidence="1">
    <location>
        <begin position="50"/>
        <end position="68"/>
    </location>
</feature>